<dbReference type="PANTHER" id="PTHR48022:SF28">
    <property type="entry name" value="MAJOR FACILITATOR SUPERFAMILY (MFS) PROFILE DOMAIN-CONTAINING PROTEIN-RELATED"/>
    <property type="match status" value="1"/>
</dbReference>
<feature type="transmembrane region" description="Helical" evidence="8">
    <location>
        <begin position="407"/>
        <end position="426"/>
    </location>
</feature>
<keyword evidence="11" id="KW-1185">Reference proteome</keyword>
<sequence>MTFLVGRPLTLAITATAGSGFLLFGYDQGVMSGLLSGDAFVRTFPEIDTTAGGHGSSSLQGTVVAIYEIGCFLGAILALVWGEKFGRRMCIMAGCVILTIGAALQCSAYSIPHMIVGRIVAGIGNGLNTSTIPVWHSELSKAASRGKGLAIELCINIFGVMTAYWVDYGMSYVASEAQFRFPIALQILFAIVTFFGILALPESPRWLIAHGQHSEARRVLWAIQPNAHSITEEDTVVSQDIAEITQAVVEEQSASEEGSFRMVFKNGPQRFLYRTLLGMGGQMMQQLSGVNLITYYNTVIFEQSVGMSHNLALLLAGFNGVAYFVSTLIPIWTIDRLGRRKLMLFAAAGQCACMAILAGTVSNGGHAAGLVATVMLFLFNFFFGVGLLAIPWLLPAEYSPLAVRTRSAALATATNWIFTFLVVEITPVSISNIGYRTYIYFAVFNFCFIPLIYFFYPETRNLTLEQIDRLFTGEKVQLHWHPSMGIAGDVDQRVGEKDPESILNVVPSSSRKERSRKEQPHSERAPSVDPQLETREVDPAPSPLPVSYPDHNPAPIHPIDYNPCGGQALSPSLSSNASLYQAREVRGHQRGRSRDDETTKVPNHFSHGNSPTHLYIHSSPEFVVDELTALRNFSGNTASFPPSGPEPYQGIASPLFDHSVFSDPANFANDVFLPGSAYEALHTALRNRQLWTARSDIPSRCSSPASAPEFDAVTPDELQARQADNYSRSRRSFDLSPDRENVLWQNYLNETCTWLDMFDNHRHFASTFPQMAKSAPHLRYSILALSARQIERKQNEKSQSESLSLYQEAIHLLLPELERKTTPVIASCVILCVLEMLSCNPKEWRRHLDGCAYLIQAAEINGFSGKEEQALFWCFARMDVCGGLISEEETIIPIHHWIPKDMSPTEASQLFLASNITAFDTYANYTVYLCAQTLGVLFSPAAQMSSSCVSCRYLGSPDERDTYVHRWKHLFDTVEQWYDSRPNQMKPLFTIPATAANPFPTVLYGNGAAISGNQLYHACAVLLLQRKPKTLSLPRRPKSVLWHARQICAISASNTHHGCWTNALQPLWLAGKVMSHHSEHAAIIETLTRIERETGWATAWRVEDLKDFWGEDDEVDEMDSMRIDTEGDVSLQTPRSIRSQ</sequence>
<keyword evidence="3" id="KW-0813">Transport</keyword>
<feature type="transmembrane region" description="Helical" evidence="8">
    <location>
        <begin position="367"/>
        <end position="395"/>
    </location>
</feature>
<feature type="transmembrane region" description="Helical" evidence="8">
    <location>
        <begin position="9"/>
        <end position="26"/>
    </location>
</feature>
<dbReference type="InterPro" id="IPR020846">
    <property type="entry name" value="MFS_dom"/>
</dbReference>
<feature type="transmembrane region" description="Helical" evidence="8">
    <location>
        <begin position="64"/>
        <end position="82"/>
    </location>
</feature>
<dbReference type="PROSITE" id="PS50850">
    <property type="entry name" value="MFS"/>
    <property type="match status" value="1"/>
</dbReference>
<dbReference type="CDD" id="cd12148">
    <property type="entry name" value="fungal_TF_MHR"/>
    <property type="match status" value="1"/>
</dbReference>
<dbReference type="AlphaFoldDB" id="A0A5N5WQ66"/>
<dbReference type="InterPro" id="IPR036259">
    <property type="entry name" value="MFS_trans_sf"/>
</dbReference>
<evidence type="ECO:0000313" key="11">
    <source>
        <dbReference type="Proteomes" id="UP000326565"/>
    </source>
</evidence>
<evidence type="ECO:0000256" key="4">
    <source>
        <dbReference type="ARBA" id="ARBA00022692"/>
    </source>
</evidence>
<reference evidence="10 11" key="1">
    <citation type="submission" date="2019-04" db="EMBL/GenBank/DDBJ databases">
        <title>Friends and foes A comparative genomics study of 23 Aspergillus species from section Flavi.</title>
        <authorList>
            <consortium name="DOE Joint Genome Institute"/>
            <person name="Kjaerbolling I."/>
            <person name="Vesth T."/>
            <person name="Frisvad J.C."/>
            <person name="Nybo J.L."/>
            <person name="Theobald S."/>
            <person name="Kildgaard S."/>
            <person name="Isbrandt T."/>
            <person name="Kuo A."/>
            <person name="Sato A."/>
            <person name="Lyhne E.K."/>
            <person name="Kogle M.E."/>
            <person name="Wiebenga A."/>
            <person name="Kun R.S."/>
            <person name="Lubbers R.J."/>
            <person name="Makela M.R."/>
            <person name="Barry K."/>
            <person name="Chovatia M."/>
            <person name="Clum A."/>
            <person name="Daum C."/>
            <person name="Haridas S."/>
            <person name="He G."/>
            <person name="LaButti K."/>
            <person name="Lipzen A."/>
            <person name="Mondo S."/>
            <person name="Riley R."/>
            <person name="Salamov A."/>
            <person name="Simmons B.A."/>
            <person name="Magnuson J.K."/>
            <person name="Henrissat B."/>
            <person name="Mortensen U.H."/>
            <person name="Larsen T.O."/>
            <person name="Devries R.P."/>
            <person name="Grigoriev I.V."/>
            <person name="Machida M."/>
            <person name="Baker S.E."/>
            <person name="Andersen M.R."/>
        </authorList>
    </citation>
    <scope>NUCLEOTIDE SEQUENCE [LARGE SCALE GENOMIC DNA]</scope>
    <source>
        <strain evidence="10 11">CBS 151.66</strain>
    </source>
</reference>
<dbReference type="FunFam" id="1.20.1250.20:FF:000061">
    <property type="entry name" value="MFS sugar transporter"/>
    <property type="match status" value="1"/>
</dbReference>
<dbReference type="GO" id="GO:0016020">
    <property type="term" value="C:membrane"/>
    <property type="evidence" value="ECO:0007669"/>
    <property type="project" value="UniProtKB-SubCell"/>
</dbReference>
<dbReference type="InterPro" id="IPR021858">
    <property type="entry name" value="Fun_TF"/>
</dbReference>
<evidence type="ECO:0000256" key="7">
    <source>
        <dbReference type="SAM" id="MobiDB-lite"/>
    </source>
</evidence>
<dbReference type="OrthoDB" id="415590at2759"/>
<protein>
    <recommendedName>
        <fullName evidence="9">Major facilitator superfamily (MFS) profile domain-containing protein</fullName>
    </recommendedName>
</protein>
<evidence type="ECO:0000256" key="8">
    <source>
        <dbReference type="SAM" id="Phobius"/>
    </source>
</evidence>
<evidence type="ECO:0000256" key="6">
    <source>
        <dbReference type="ARBA" id="ARBA00023136"/>
    </source>
</evidence>
<dbReference type="InterPro" id="IPR005828">
    <property type="entry name" value="MFS_sugar_transport-like"/>
</dbReference>
<dbReference type="CDD" id="cd17356">
    <property type="entry name" value="MFS_HXT"/>
    <property type="match status" value="1"/>
</dbReference>
<proteinExistence type="inferred from homology"/>
<feature type="transmembrane region" description="Helical" evidence="8">
    <location>
        <begin position="89"/>
        <end position="111"/>
    </location>
</feature>
<name>A0A5N5WQ66_9EURO</name>
<comment type="subcellular location">
    <subcellularLocation>
        <location evidence="1">Membrane</location>
        <topology evidence="1">Multi-pass membrane protein</topology>
    </subcellularLocation>
</comment>
<dbReference type="PANTHER" id="PTHR48022">
    <property type="entry name" value="PLASTIDIC GLUCOSE TRANSPORTER 4"/>
    <property type="match status" value="1"/>
</dbReference>
<dbReference type="Proteomes" id="UP000326565">
    <property type="component" value="Unassembled WGS sequence"/>
</dbReference>
<comment type="similarity">
    <text evidence="2">Belongs to the major facilitator superfamily. Sugar transporter (TC 2.A.1.1) family.</text>
</comment>
<dbReference type="GO" id="GO:0005351">
    <property type="term" value="F:carbohydrate:proton symporter activity"/>
    <property type="evidence" value="ECO:0007669"/>
    <property type="project" value="TreeGrafter"/>
</dbReference>
<evidence type="ECO:0000259" key="9">
    <source>
        <dbReference type="PROSITE" id="PS50850"/>
    </source>
</evidence>
<keyword evidence="5 8" id="KW-1133">Transmembrane helix</keyword>
<feature type="region of interest" description="Disordered" evidence="7">
    <location>
        <begin position="500"/>
        <end position="548"/>
    </location>
</feature>
<keyword evidence="6 8" id="KW-0472">Membrane</keyword>
<evidence type="ECO:0000256" key="1">
    <source>
        <dbReference type="ARBA" id="ARBA00004141"/>
    </source>
</evidence>
<evidence type="ECO:0000256" key="5">
    <source>
        <dbReference type="ARBA" id="ARBA00022989"/>
    </source>
</evidence>
<feature type="transmembrane region" description="Helical" evidence="8">
    <location>
        <begin position="148"/>
        <end position="166"/>
    </location>
</feature>
<feature type="transmembrane region" description="Helical" evidence="8">
    <location>
        <begin position="438"/>
        <end position="456"/>
    </location>
</feature>
<feature type="transmembrane region" description="Helical" evidence="8">
    <location>
        <begin position="117"/>
        <end position="136"/>
    </location>
</feature>
<dbReference type="InterPro" id="IPR050360">
    <property type="entry name" value="MFS_Sugar_Transporters"/>
</dbReference>
<dbReference type="PRINTS" id="PR00171">
    <property type="entry name" value="SUGRTRNSPORT"/>
</dbReference>
<feature type="region of interest" description="Disordered" evidence="7">
    <location>
        <begin position="583"/>
        <end position="612"/>
    </location>
</feature>
<feature type="compositionally biased region" description="Polar residues" evidence="7">
    <location>
        <begin position="1130"/>
        <end position="1140"/>
    </location>
</feature>
<dbReference type="Gene3D" id="1.20.1250.20">
    <property type="entry name" value="MFS general substrate transporter like domains"/>
    <property type="match status" value="1"/>
</dbReference>
<feature type="transmembrane region" description="Helical" evidence="8">
    <location>
        <begin position="178"/>
        <end position="200"/>
    </location>
</feature>
<dbReference type="EMBL" id="ML732323">
    <property type="protein sequence ID" value="KAB8069887.1"/>
    <property type="molecule type" value="Genomic_DNA"/>
</dbReference>
<keyword evidence="4 8" id="KW-0812">Transmembrane</keyword>
<evidence type="ECO:0000256" key="2">
    <source>
        <dbReference type="ARBA" id="ARBA00010992"/>
    </source>
</evidence>
<feature type="transmembrane region" description="Helical" evidence="8">
    <location>
        <begin position="342"/>
        <end position="361"/>
    </location>
</feature>
<feature type="region of interest" description="Disordered" evidence="7">
    <location>
        <begin position="1119"/>
        <end position="1140"/>
    </location>
</feature>
<gene>
    <name evidence="10" type="ORF">BDV29DRAFT_198360</name>
</gene>
<feature type="domain" description="Major facilitator superfamily (MFS) profile" evidence="9">
    <location>
        <begin position="13"/>
        <end position="460"/>
    </location>
</feature>
<evidence type="ECO:0000313" key="10">
    <source>
        <dbReference type="EMBL" id="KAB8069887.1"/>
    </source>
</evidence>
<dbReference type="Pfam" id="PF11951">
    <property type="entry name" value="Fungal_trans_2"/>
    <property type="match status" value="1"/>
</dbReference>
<dbReference type="InterPro" id="IPR003663">
    <property type="entry name" value="Sugar/inositol_transpt"/>
</dbReference>
<evidence type="ECO:0000256" key="3">
    <source>
        <dbReference type="ARBA" id="ARBA00022448"/>
    </source>
</evidence>
<dbReference type="NCBIfam" id="TIGR00879">
    <property type="entry name" value="SP"/>
    <property type="match status" value="1"/>
</dbReference>
<feature type="compositionally biased region" description="Basic and acidic residues" evidence="7">
    <location>
        <begin position="510"/>
        <end position="538"/>
    </location>
</feature>
<feature type="transmembrane region" description="Helical" evidence="8">
    <location>
        <begin position="311"/>
        <end position="330"/>
    </location>
</feature>
<organism evidence="10 11">
    <name type="scientific">Aspergillus leporis</name>
    <dbReference type="NCBI Taxonomy" id="41062"/>
    <lineage>
        <taxon>Eukaryota</taxon>
        <taxon>Fungi</taxon>
        <taxon>Dikarya</taxon>
        <taxon>Ascomycota</taxon>
        <taxon>Pezizomycotina</taxon>
        <taxon>Eurotiomycetes</taxon>
        <taxon>Eurotiomycetidae</taxon>
        <taxon>Eurotiales</taxon>
        <taxon>Aspergillaceae</taxon>
        <taxon>Aspergillus</taxon>
        <taxon>Aspergillus subgen. Circumdati</taxon>
    </lineage>
</organism>
<dbReference type="Pfam" id="PF00083">
    <property type="entry name" value="Sugar_tr"/>
    <property type="match status" value="1"/>
</dbReference>
<feature type="compositionally biased region" description="Basic and acidic residues" evidence="7">
    <location>
        <begin position="583"/>
        <end position="599"/>
    </location>
</feature>
<dbReference type="SUPFAM" id="SSF103473">
    <property type="entry name" value="MFS general substrate transporter"/>
    <property type="match status" value="1"/>
</dbReference>
<accession>A0A5N5WQ66</accession>